<proteinExistence type="predicted"/>
<reference evidence="3 5" key="1">
    <citation type="submission" date="2015-05" db="EMBL/GenBank/DDBJ databases">
        <title>Comparison of genome.</title>
        <authorList>
            <person name="Zheng Z."/>
            <person name="Sun M."/>
        </authorList>
    </citation>
    <scope>NUCLEOTIDE SEQUENCE [LARGE SCALE GENOMIC DNA]</scope>
    <source>
        <strain evidence="3 5">G25-74</strain>
    </source>
</reference>
<sequence length="244" mass="27365">MLWKIIQSEWLKFRKSNIWLLLFVSPALATIAGMTMNISEMKGVEWAYLLSTMVFIHGLLFLPLLTGVFSAFVARYEHQGGGWKQLLALPVSRGQVFLAKGIIVMAFLAITQILFYFGWVMAGIIQGIETSVPYLFGLKSVFFGWLACLPLVALQLWISTAWTSFAAPLVINVIFTIPNILVANSEKFSPFYPWVQPFLTMLSAGGDGADEFFIRSLSLLLSVIFGSFFIFLFGGLLYFQKRAV</sequence>
<dbReference type="EMBL" id="LDJR01000060">
    <property type="protein sequence ID" value="OAK67505.1"/>
    <property type="molecule type" value="Genomic_DNA"/>
</dbReference>
<evidence type="ECO:0000256" key="1">
    <source>
        <dbReference type="SAM" id="Phobius"/>
    </source>
</evidence>
<dbReference type="OrthoDB" id="9781996at2"/>
<keyword evidence="1" id="KW-1133">Transmembrane helix</keyword>
<dbReference type="Proteomes" id="UP000053881">
    <property type="component" value="Unassembled WGS sequence"/>
</dbReference>
<keyword evidence="5" id="KW-1185">Reference proteome</keyword>
<dbReference type="EMBL" id="LGPB01000128">
    <property type="protein sequence ID" value="KRG11316.1"/>
    <property type="molecule type" value="Genomic_DNA"/>
</dbReference>
<dbReference type="Proteomes" id="UP000077881">
    <property type="component" value="Unassembled WGS sequence"/>
</dbReference>
<organism evidence="2 4">
    <name type="scientific">Lederbergia galactosidilytica</name>
    <dbReference type="NCBI Taxonomy" id="217031"/>
    <lineage>
        <taxon>Bacteria</taxon>
        <taxon>Bacillati</taxon>
        <taxon>Bacillota</taxon>
        <taxon>Bacilli</taxon>
        <taxon>Bacillales</taxon>
        <taxon>Bacillaceae</taxon>
        <taxon>Lederbergia</taxon>
    </lineage>
</organism>
<gene>
    <name evidence="3" type="ORF">ABB05_20480</name>
    <name evidence="2" type="ORF">ACA29_18450</name>
</gene>
<evidence type="ECO:0000313" key="3">
    <source>
        <dbReference type="EMBL" id="OAK67505.1"/>
    </source>
</evidence>
<feature type="transmembrane region" description="Helical" evidence="1">
    <location>
        <begin position="212"/>
        <end position="239"/>
    </location>
</feature>
<dbReference type="STRING" id="217031.ABB05_20480"/>
<feature type="transmembrane region" description="Helical" evidence="1">
    <location>
        <begin position="97"/>
        <end position="122"/>
    </location>
</feature>
<evidence type="ECO:0000313" key="2">
    <source>
        <dbReference type="EMBL" id="KRG11316.1"/>
    </source>
</evidence>
<dbReference type="PATRIC" id="fig|217031.4.peg.6247"/>
<reference evidence="2 4" key="2">
    <citation type="submission" date="2015-06" db="EMBL/GenBank/DDBJ databases">
        <title>Genome sequencing project of Bacillus galactosidilyticus PL133.</title>
        <authorList>
            <person name="Gaiero J."/>
            <person name="Nicol R."/>
            <person name="Habash M."/>
        </authorList>
    </citation>
    <scope>NUCLEOTIDE SEQUENCE [LARGE SCALE GENOMIC DNA]</scope>
    <source>
        <strain evidence="2 4">PL133</strain>
    </source>
</reference>
<name>A0A0Q9Y356_9BACI</name>
<dbReference type="Pfam" id="PF12730">
    <property type="entry name" value="ABC2_membrane_4"/>
    <property type="match status" value="1"/>
</dbReference>
<dbReference type="RefSeq" id="WP_057982735.1">
    <property type="nucleotide sequence ID" value="NZ_JAGGKH010000023.1"/>
</dbReference>
<dbReference type="AlphaFoldDB" id="A0A0Q9Y356"/>
<feature type="transmembrane region" description="Helical" evidence="1">
    <location>
        <begin position="53"/>
        <end position="76"/>
    </location>
</feature>
<dbReference type="CDD" id="cd21809">
    <property type="entry name" value="ABC-2_lan_permease-like"/>
    <property type="match status" value="1"/>
</dbReference>
<keyword evidence="1" id="KW-0812">Transmembrane</keyword>
<protein>
    <submittedName>
        <fullName evidence="2">Membrane protein</fullName>
    </submittedName>
</protein>
<feature type="transmembrane region" description="Helical" evidence="1">
    <location>
        <begin position="165"/>
        <end position="183"/>
    </location>
</feature>
<keyword evidence="1" id="KW-0472">Membrane</keyword>
<feature type="transmembrane region" description="Helical" evidence="1">
    <location>
        <begin position="134"/>
        <end position="158"/>
    </location>
</feature>
<accession>A0A0Q9Y356</accession>
<evidence type="ECO:0000313" key="5">
    <source>
        <dbReference type="Proteomes" id="UP000077881"/>
    </source>
</evidence>
<evidence type="ECO:0000313" key="4">
    <source>
        <dbReference type="Proteomes" id="UP000053881"/>
    </source>
</evidence>
<comment type="caution">
    <text evidence="2">The sequence shown here is derived from an EMBL/GenBank/DDBJ whole genome shotgun (WGS) entry which is preliminary data.</text>
</comment>